<dbReference type="InterPro" id="IPR035892">
    <property type="entry name" value="C2_domain_sf"/>
</dbReference>
<dbReference type="SUPFAM" id="SSF49562">
    <property type="entry name" value="C2 domain (Calcium/lipid-binding domain, CaLB)"/>
    <property type="match status" value="1"/>
</dbReference>
<dbReference type="AlphaFoldDB" id="A0A2N9H3N9"/>
<dbReference type="PANTHER" id="PTHR32246:SF173">
    <property type="entry name" value="C2 DOMAIN-CONTAINING PROTEIN"/>
    <property type="match status" value="1"/>
</dbReference>
<evidence type="ECO:0000313" key="4">
    <source>
        <dbReference type="EMBL" id="SPD33036.1"/>
    </source>
</evidence>
<dbReference type="EMBL" id="OIVN01002760">
    <property type="protein sequence ID" value="SPD06210.1"/>
    <property type="molecule type" value="Genomic_DNA"/>
</dbReference>
<name>A0A2N9H3N9_FAGSY</name>
<gene>
    <name evidence="3" type="ORF">FSB_LOCUS34092</name>
    <name evidence="4" type="ORF">FSB_LOCUS60918</name>
</gene>
<sequence length="238" mass="25716">MGYRPLEIVIQSAQGLKYVNHVKKMKPYAVVFICDDNNNPISSMKTTAVDKDGGSNPKWNFPVKFNINIAKAQQNRHDLVVKLKSHHKSHSDKDIGEVRVPIAELLASCGDAEAEEDDEKKVISKSVVTLDGTSEEGTLAFSYKFGRTVEHPPAHRPPVQAPPRKSRRHKIKEAAKGFVEVVVGGLAVGVGGELVSEMMNGSSGPDAVPDGDDQNGDIPNDDELLSTVNGGKKIIPSS</sequence>
<evidence type="ECO:0000313" key="3">
    <source>
        <dbReference type="EMBL" id="SPD06210.1"/>
    </source>
</evidence>
<dbReference type="SMART" id="SM00239">
    <property type="entry name" value="C2"/>
    <property type="match status" value="1"/>
</dbReference>
<protein>
    <recommendedName>
        <fullName evidence="2">C2 domain-containing protein</fullName>
    </recommendedName>
</protein>
<dbReference type="InterPro" id="IPR000008">
    <property type="entry name" value="C2_dom"/>
</dbReference>
<feature type="domain" description="C2" evidence="2">
    <location>
        <begin position="1"/>
        <end position="116"/>
    </location>
</feature>
<feature type="region of interest" description="Disordered" evidence="1">
    <location>
        <begin position="197"/>
        <end position="238"/>
    </location>
</feature>
<dbReference type="PANTHER" id="PTHR32246">
    <property type="entry name" value="INGRESSION PROTEIN FIC1"/>
    <property type="match status" value="1"/>
</dbReference>
<dbReference type="CDD" id="cd04051">
    <property type="entry name" value="C2_SRC2_like"/>
    <property type="match status" value="1"/>
</dbReference>
<evidence type="ECO:0000256" key="1">
    <source>
        <dbReference type="SAM" id="MobiDB-lite"/>
    </source>
</evidence>
<feature type="region of interest" description="Disordered" evidence="1">
    <location>
        <begin position="148"/>
        <end position="168"/>
    </location>
</feature>
<organism evidence="3">
    <name type="scientific">Fagus sylvatica</name>
    <name type="common">Beechnut</name>
    <dbReference type="NCBI Taxonomy" id="28930"/>
    <lineage>
        <taxon>Eukaryota</taxon>
        <taxon>Viridiplantae</taxon>
        <taxon>Streptophyta</taxon>
        <taxon>Embryophyta</taxon>
        <taxon>Tracheophyta</taxon>
        <taxon>Spermatophyta</taxon>
        <taxon>Magnoliopsida</taxon>
        <taxon>eudicotyledons</taxon>
        <taxon>Gunneridae</taxon>
        <taxon>Pentapetalae</taxon>
        <taxon>rosids</taxon>
        <taxon>fabids</taxon>
        <taxon>Fagales</taxon>
        <taxon>Fagaceae</taxon>
        <taxon>Fagus</taxon>
    </lineage>
</organism>
<reference evidence="3" key="1">
    <citation type="submission" date="2018-02" db="EMBL/GenBank/DDBJ databases">
        <authorList>
            <person name="Cohen D.B."/>
            <person name="Kent A.D."/>
        </authorList>
    </citation>
    <scope>NUCLEOTIDE SEQUENCE</scope>
</reference>
<dbReference type="EMBL" id="OIVN01006433">
    <property type="protein sequence ID" value="SPD33036.1"/>
    <property type="molecule type" value="Genomic_DNA"/>
</dbReference>
<dbReference type="InterPro" id="IPR044750">
    <property type="entry name" value="C2_SRC2/BAP"/>
</dbReference>
<dbReference type="Pfam" id="PF00168">
    <property type="entry name" value="C2"/>
    <property type="match status" value="1"/>
</dbReference>
<dbReference type="GO" id="GO:0006952">
    <property type="term" value="P:defense response"/>
    <property type="evidence" value="ECO:0007669"/>
    <property type="project" value="InterPro"/>
</dbReference>
<feature type="compositionally biased region" description="Acidic residues" evidence="1">
    <location>
        <begin position="209"/>
        <end position="224"/>
    </location>
</feature>
<dbReference type="PROSITE" id="PS50004">
    <property type="entry name" value="C2"/>
    <property type="match status" value="1"/>
</dbReference>
<evidence type="ECO:0000259" key="2">
    <source>
        <dbReference type="PROSITE" id="PS50004"/>
    </source>
</evidence>
<dbReference type="Gene3D" id="2.60.40.150">
    <property type="entry name" value="C2 domain"/>
    <property type="match status" value="1"/>
</dbReference>
<proteinExistence type="predicted"/>
<accession>A0A2N9H3N9</accession>